<proteinExistence type="predicted"/>
<dbReference type="InterPro" id="IPR007627">
    <property type="entry name" value="RNA_pol_sigma70_r2"/>
</dbReference>
<dbReference type="Pfam" id="PF08281">
    <property type="entry name" value="Sigma70_r4_2"/>
    <property type="match status" value="1"/>
</dbReference>
<reference evidence="4 5" key="1">
    <citation type="submission" date="2018-04" db="EMBL/GenBank/DDBJ databases">
        <title>Genomic Encyclopedia of Archaeal and Bacterial Type Strains, Phase II (KMG-II): from individual species to whole genera.</title>
        <authorList>
            <person name="Goeker M."/>
        </authorList>
    </citation>
    <scope>NUCLEOTIDE SEQUENCE [LARGE SCALE GENOMIC DNA]</scope>
    <source>
        <strain evidence="4 5">DSM 45169</strain>
    </source>
</reference>
<dbReference type="Gene3D" id="1.10.10.10">
    <property type="entry name" value="Winged helix-like DNA-binding domain superfamily/Winged helix DNA-binding domain"/>
    <property type="match status" value="1"/>
</dbReference>
<feature type="domain" description="RNA polymerase sigma factor 70 region 4 type 2" evidence="3">
    <location>
        <begin position="112"/>
        <end position="160"/>
    </location>
</feature>
<evidence type="ECO:0000313" key="4">
    <source>
        <dbReference type="EMBL" id="PTM59659.1"/>
    </source>
</evidence>
<dbReference type="NCBIfam" id="NF007214">
    <property type="entry name" value="PRK09636.1"/>
    <property type="match status" value="1"/>
</dbReference>
<sequence length="288" mass="32976">MRLEIESYYQSYKPLLFSLAYRMLGSVSDAEDIVQDVFLTLDGLAEEEIRQPKSYLCKMVTNRCIDHLRSAANQRETYMGTWLPEPYVTASDDHNDPIQRYLRKEEISTAYLFLMEQLTWVERVVFLLREVLQYDYEVIAEIVGKSRVNCRQIYHRAKKSVGDLRDKKVIPEEETAELVTKFAESLLTGNVQQLLGILSEDAILYSDGGGKVQAALRPIQGLERISSFFQFTLPKLPADFSIRFYRVNGQMGLVTTYNGATAVISFEIQDNQIQSIYGVANPDKVKLP</sequence>
<dbReference type="GO" id="GO:0003677">
    <property type="term" value="F:DNA binding"/>
    <property type="evidence" value="ECO:0007669"/>
    <property type="project" value="InterPro"/>
</dbReference>
<dbReference type="InterPro" id="IPR052704">
    <property type="entry name" value="ECF_Sigma-70_Domain"/>
</dbReference>
<dbReference type="InterPro" id="IPR013324">
    <property type="entry name" value="RNA_pol_sigma_r3/r4-like"/>
</dbReference>
<keyword evidence="5" id="KW-1185">Reference proteome</keyword>
<dbReference type="OrthoDB" id="3211555at2"/>
<evidence type="ECO:0000313" key="5">
    <source>
        <dbReference type="Proteomes" id="UP000241639"/>
    </source>
</evidence>
<name>A0A2T4ZCQ6_9BACL</name>
<dbReference type="InterPro" id="IPR036388">
    <property type="entry name" value="WH-like_DNA-bd_sf"/>
</dbReference>
<feature type="domain" description="RNA polymerase sigma-70 region 2" evidence="2">
    <location>
        <begin position="9"/>
        <end position="72"/>
    </location>
</feature>
<dbReference type="GO" id="GO:0006352">
    <property type="term" value="P:DNA-templated transcription initiation"/>
    <property type="evidence" value="ECO:0007669"/>
    <property type="project" value="InterPro"/>
</dbReference>
<dbReference type="SUPFAM" id="SSF54427">
    <property type="entry name" value="NTF2-like"/>
    <property type="match status" value="1"/>
</dbReference>
<comment type="caution">
    <text evidence="4">The sequence shown here is derived from an EMBL/GenBank/DDBJ whole genome shotgun (WGS) entry which is preliminary data.</text>
</comment>
<organism evidence="4 5">
    <name type="scientific">Desmospora activa DSM 45169</name>
    <dbReference type="NCBI Taxonomy" id="1121389"/>
    <lineage>
        <taxon>Bacteria</taxon>
        <taxon>Bacillati</taxon>
        <taxon>Bacillota</taxon>
        <taxon>Bacilli</taxon>
        <taxon>Bacillales</taxon>
        <taxon>Thermoactinomycetaceae</taxon>
        <taxon>Desmospora</taxon>
    </lineage>
</organism>
<dbReference type="NCBIfam" id="TIGR02957">
    <property type="entry name" value="SigX4"/>
    <property type="match status" value="1"/>
</dbReference>
<protein>
    <submittedName>
        <fullName evidence="4">RNA polymerase sigma-70 factor (ECF subfamily)</fullName>
    </submittedName>
</protein>
<dbReference type="Pfam" id="PF04542">
    <property type="entry name" value="Sigma70_r2"/>
    <property type="match status" value="1"/>
</dbReference>
<evidence type="ECO:0000256" key="1">
    <source>
        <dbReference type="ARBA" id="ARBA00011344"/>
    </source>
</evidence>
<dbReference type="PANTHER" id="PTHR30173:SF36">
    <property type="entry name" value="ECF RNA POLYMERASE SIGMA FACTOR SIGJ"/>
    <property type="match status" value="1"/>
</dbReference>
<dbReference type="Gene3D" id="1.10.1740.10">
    <property type="match status" value="1"/>
</dbReference>
<dbReference type="InterPro" id="IPR032710">
    <property type="entry name" value="NTF2-like_dom_sf"/>
</dbReference>
<gene>
    <name evidence="4" type="ORF">C8J48_2288</name>
</gene>
<comment type="subunit">
    <text evidence="1">Interacts transiently with the RNA polymerase catalytic core formed by RpoA, RpoB, RpoC and RpoZ (2 alpha, 1 beta, 1 beta' and 1 omega subunit) to form the RNA polymerase holoenzyme that can initiate transcription.</text>
</comment>
<dbReference type="InterPro" id="IPR014284">
    <property type="entry name" value="RNA_pol_sigma-70_dom"/>
</dbReference>
<dbReference type="InterPro" id="IPR014303">
    <property type="entry name" value="RNA_pol_sigma-70_ECF"/>
</dbReference>
<evidence type="ECO:0000259" key="3">
    <source>
        <dbReference type="Pfam" id="PF08281"/>
    </source>
</evidence>
<evidence type="ECO:0000259" key="2">
    <source>
        <dbReference type="Pfam" id="PF04542"/>
    </source>
</evidence>
<dbReference type="GO" id="GO:0016987">
    <property type="term" value="F:sigma factor activity"/>
    <property type="evidence" value="ECO:0007669"/>
    <property type="project" value="InterPro"/>
</dbReference>
<dbReference type="AlphaFoldDB" id="A0A2T4ZCQ6"/>
<accession>A0A2T4ZCQ6</accession>
<dbReference type="NCBIfam" id="TIGR02937">
    <property type="entry name" value="sigma70-ECF"/>
    <property type="match status" value="1"/>
</dbReference>
<dbReference type="SUPFAM" id="SSF88659">
    <property type="entry name" value="Sigma3 and sigma4 domains of RNA polymerase sigma factors"/>
    <property type="match status" value="1"/>
</dbReference>
<dbReference type="PANTHER" id="PTHR30173">
    <property type="entry name" value="SIGMA 19 FACTOR"/>
    <property type="match status" value="1"/>
</dbReference>
<dbReference type="InterPro" id="IPR013249">
    <property type="entry name" value="RNA_pol_sigma70_r4_t2"/>
</dbReference>
<dbReference type="InterPro" id="IPR013325">
    <property type="entry name" value="RNA_pol_sigma_r2"/>
</dbReference>
<dbReference type="SUPFAM" id="SSF88946">
    <property type="entry name" value="Sigma2 domain of RNA polymerase sigma factors"/>
    <property type="match status" value="1"/>
</dbReference>
<dbReference type="EMBL" id="PZZP01000001">
    <property type="protein sequence ID" value="PTM59659.1"/>
    <property type="molecule type" value="Genomic_DNA"/>
</dbReference>
<dbReference type="Proteomes" id="UP000241639">
    <property type="component" value="Unassembled WGS sequence"/>
</dbReference>